<sequence>MTYRDEYRHWPFLTEEEFTLACAFFDQRYIKAKLGPTRKILKIISRRTATTGGAYIEILRLLQPPKDDDDLALALESLSGFGSSAKDEGMDVDMANDDHDQEVLRPQLWQKPDSTPPKYSLYSHQPYVTYEIHLHPTYRMPTLWFTLHDLPMGDPTFDLESVFRYLVPEEQKSRLREAGITGGISAAPHPVTDLPAFFIHPCQTKEAMENFDCPTHEYLMVWLGLVGGCVGLWVPPEMAEEQL</sequence>
<keyword evidence="6" id="KW-0072">Autophagy</keyword>
<reference evidence="8 9" key="1">
    <citation type="journal article" date="2013" name="BMC Genomics">
        <title>Genomics-driven discovery of the pneumocandin biosynthetic gene cluster in the fungus Glarea lozoyensis.</title>
        <authorList>
            <person name="Chen L."/>
            <person name="Yue Q."/>
            <person name="Zhang X."/>
            <person name="Xiang M."/>
            <person name="Wang C."/>
            <person name="Li S."/>
            <person name="Che Y."/>
            <person name="Ortiz-Lopez F.J."/>
            <person name="Bills G.F."/>
            <person name="Liu X."/>
            <person name="An Z."/>
        </authorList>
    </citation>
    <scope>NUCLEOTIDE SEQUENCE [LARGE SCALE GENOMIC DNA]</scope>
    <source>
        <strain evidence="9">ATCC 20868 / MF5171</strain>
    </source>
</reference>
<dbReference type="RefSeq" id="XP_008077590.1">
    <property type="nucleotide sequence ID" value="XM_008079399.1"/>
</dbReference>
<accession>S3DU77</accession>
<evidence type="ECO:0000256" key="2">
    <source>
        <dbReference type="ARBA" id="ARBA00021099"/>
    </source>
</evidence>
<dbReference type="AlphaFoldDB" id="S3DU77"/>
<comment type="similarity">
    <text evidence="1">Belongs to the ATG10 family.</text>
</comment>
<evidence type="ECO:0000256" key="4">
    <source>
        <dbReference type="ARBA" id="ARBA00022786"/>
    </source>
</evidence>
<dbReference type="GO" id="GO:0000422">
    <property type="term" value="P:autophagy of mitochondrion"/>
    <property type="evidence" value="ECO:0007669"/>
    <property type="project" value="TreeGrafter"/>
</dbReference>
<evidence type="ECO:0000256" key="5">
    <source>
        <dbReference type="ARBA" id="ARBA00022927"/>
    </source>
</evidence>
<dbReference type="OrthoDB" id="4089664at2759"/>
<dbReference type="PANTHER" id="PTHR14957:SF1">
    <property type="entry name" value="UBIQUITIN-LIKE-CONJUGATING ENZYME ATG10"/>
    <property type="match status" value="1"/>
</dbReference>
<dbReference type="GO" id="GO:0032446">
    <property type="term" value="P:protein modification by small protein conjugation"/>
    <property type="evidence" value="ECO:0007669"/>
    <property type="project" value="TreeGrafter"/>
</dbReference>
<keyword evidence="5" id="KW-0813">Transport</keyword>
<dbReference type="Gene3D" id="3.30.1460.50">
    <property type="match status" value="1"/>
</dbReference>
<dbReference type="Proteomes" id="UP000016922">
    <property type="component" value="Unassembled WGS sequence"/>
</dbReference>
<name>S3DU77_GLAL2</name>
<dbReference type="Pfam" id="PF03987">
    <property type="entry name" value="Autophagy_act_C"/>
    <property type="match status" value="1"/>
</dbReference>
<dbReference type="eggNOG" id="ENOG502SCYV">
    <property type="taxonomic scope" value="Eukaryota"/>
</dbReference>
<dbReference type="EMBL" id="KE145354">
    <property type="protein sequence ID" value="EPE35511.1"/>
    <property type="molecule type" value="Genomic_DNA"/>
</dbReference>
<dbReference type="GO" id="GO:0061651">
    <property type="term" value="F:Atg12 conjugating enzyme activity"/>
    <property type="evidence" value="ECO:0007669"/>
    <property type="project" value="TreeGrafter"/>
</dbReference>
<evidence type="ECO:0000256" key="7">
    <source>
        <dbReference type="ARBA" id="ARBA00029833"/>
    </source>
</evidence>
<evidence type="ECO:0000256" key="6">
    <source>
        <dbReference type="ARBA" id="ARBA00023006"/>
    </source>
</evidence>
<evidence type="ECO:0000313" key="8">
    <source>
        <dbReference type="EMBL" id="EPE35511.1"/>
    </source>
</evidence>
<dbReference type="GO" id="GO:0015031">
    <property type="term" value="P:protein transport"/>
    <property type="evidence" value="ECO:0007669"/>
    <property type="project" value="UniProtKB-KW"/>
</dbReference>
<evidence type="ECO:0000256" key="3">
    <source>
        <dbReference type="ARBA" id="ARBA00022679"/>
    </source>
</evidence>
<dbReference type="GeneID" id="19470252"/>
<organism evidence="8 9">
    <name type="scientific">Glarea lozoyensis (strain ATCC 20868 / MF5171)</name>
    <dbReference type="NCBI Taxonomy" id="1116229"/>
    <lineage>
        <taxon>Eukaryota</taxon>
        <taxon>Fungi</taxon>
        <taxon>Dikarya</taxon>
        <taxon>Ascomycota</taxon>
        <taxon>Pezizomycotina</taxon>
        <taxon>Leotiomycetes</taxon>
        <taxon>Helotiales</taxon>
        <taxon>Helotiaceae</taxon>
        <taxon>Glarea</taxon>
    </lineage>
</organism>
<dbReference type="InterPro" id="IPR007135">
    <property type="entry name" value="Atg3/Atg10"/>
</dbReference>
<dbReference type="OMA" id="RVPCLWF"/>
<dbReference type="HOGENOM" id="CLU_072332_0_2_1"/>
<evidence type="ECO:0000313" key="9">
    <source>
        <dbReference type="Proteomes" id="UP000016922"/>
    </source>
</evidence>
<dbReference type="PANTHER" id="PTHR14957">
    <property type="entry name" value="UBIQUITIN-LIKE-CONJUGATING ENZYME ATG10"/>
    <property type="match status" value="1"/>
</dbReference>
<dbReference type="GO" id="GO:0005829">
    <property type="term" value="C:cytosol"/>
    <property type="evidence" value="ECO:0007669"/>
    <property type="project" value="TreeGrafter"/>
</dbReference>
<evidence type="ECO:0000256" key="1">
    <source>
        <dbReference type="ARBA" id="ARBA00005696"/>
    </source>
</evidence>
<keyword evidence="4" id="KW-0833">Ubl conjugation pathway</keyword>
<keyword evidence="9" id="KW-1185">Reference proteome</keyword>
<proteinExistence type="inferred from homology"/>
<gene>
    <name evidence="8" type="ORF">GLAREA_11210</name>
</gene>
<dbReference type="GO" id="GO:0000045">
    <property type="term" value="P:autophagosome assembly"/>
    <property type="evidence" value="ECO:0007669"/>
    <property type="project" value="TreeGrafter"/>
</dbReference>
<keyword evidence="5" id="KW-0653">Protein transport</keyword>
<dbReference type="STRING" id="1116229.S3DU77"/>
<dbReference type="KEGG" id="glz:GLAREA_11210"/>
<protein>
    <recommendedName>
        <fullName evidence="2">Ubiquitin-like-conjugating enzyme ATG10</fullName>
    </recommendedName>
    <alternativeName>
        <fullName evidence="7">Autophagy-related protein 10</fullName>
    </alternativeName>
</protein>
<keyword evidence="3" id="KW-0808">Transferase</keyword>